<reference evidence="2" key="1">
    <citation type="submission" date="2023-07" db="EMBL/GenBank/DDBJ databases">
        <title>draft genome sequence of fig (Ficus carica).</title>
        <authorList>
            <person name="Takahashi T."/>
            <person name="Nishimura K."/>
        </authorList>
    </citation>
    <scope>NUCLEOTIDE SEQUENCE</scope>
</reference>
<dbReference type="AlphaFoldDB" id="A0AA88AM04"/>
<gene>
    <name evidence="2" type="ORF">TIFTF001_017813</name>
</gene>
<name>A0AA88AM04_FICCA</name>
<evidence type="ECO:0000313" key="2">
    <source>
        <dbReference type="EMBL" id="GMN48658.1"/>
    </source>
</evidence>
<evidence type="ECO:0000256" key="1">
    <source>
        <dbReference type="SAM" id="SignalP"/>
    </source>
</evidence>
<dbReference type="EMBL" id="BTGU01000028">
    <property type="protein sequence ID" value="GMN48658.1"/>
    <property type="molecule type" value="Genomic_DNA"/>
</dbReference>
<keyword evidence="3" id="KW-1185">Reference proteome</keyword>
<comment type="caution">
    <text evidence="2">The sequence shown here is derived from an EMBL/GenBank/DDBJ whole genome shotgun (WGS) entry which is preliminary data.</text>
</comment>
<dbReference type="Proteomes" id="UP001187192">
    <property type="component" value="Unassembled WGS sequence"/>
</dbReference>
<feature type="signal peptide" evidence="1">
    <location>
        <begin position="1"/>
        <end position="25"/>
    </location>
</feature>
<organism evidence="2 3">
    <name type="scientific">Ficus carica</name>
    <name type="common">Common fig</name>
    <dbReference type="NCBI Taxonomy" id="3494"/>
    <lineage>
        <taxon>Eukaryota</taxon>
        <taxon>Viridiplantae</taxon>
        <taxon>Streptophyta</taxon>
        <taxon>Embryophyta</taxon>
        <taxon>Tracheophyta</taxon>
        <taxon>Spermatophyta</taxon>
        <taxon>Magnoliopsida</taxon>
        <taxon>eudicotyledons</taxon>
        <taxon>Gunneridae</taxon>
        <taxon>Pentapetalae</taxon>
        <taxon>rosids</taxon>
        <taxon>fabids</taxon>
        <taxon>Rosales</taxon>
        <taxon>Moraceae</taxon>
        <taxon>Ficeae</taxon>
        <taxon>Ficus</taxon>
    </lineage>
</organism>
<keyword evidence="1" id="KW-0732">Signal</keyword>
<proteinExistence type="predicted"/>
<feature type="chain" id="PRO_5041731496" evidence="1">
    <location>
        <begin position="26"/>
        <end position="93"/>
    </location>
</feature>
<sequence>MELNLSLLFFFFSLSFSPFLHSALARGGLQSYDTFLPPGLENGTYSSHSRRLFVKSPSQKSVDVAQGYMTNSELEAAIMAFGKRCNNISRVYR</sequence>
<accession>A0AA88AM04</accession>
<dbReference type="Gramene" id="FCD_00025257-RA">
    <property type="protein sequence ID" value="FCD_00025257-RA:cds"/>
    <property type="gene ID" value="FCD_00025257"/>
</dbReference>
<evidence type="ECO:0000313" key="3">
    <source>
        <dbReference type="Proteomes" id="UP001187192"/>
    </source>
</evidence>
<protein>
    <submittedName>
        <fullName evidence="2">Uncharacterized protein</fullName>
    </submittedName>
</protein>